<comment type="caution">
    <text evidence="3">The sequence shown here is derived from an EMBL/GenBank/DDBJ whole genome shotgun (WGS) entry which is preliminary data.</text>
</comment>
<feature type="region of interest" description="Disordered" evidence="1">
    <location>
        <begin position="81"/>
        <end position="104"/>
    </location>
</feature>
<feature type="compositionally biased region" description="Basic residues" evidence="1">
    <location>
        <begin position="157"/>
        <end position="170"/>
    </location>
</feature>
<feature type="region of interest" description="Disordered" evidence="1">
    <location>
        <begin position="157"/>
        <end position="183"/>
    </location>
</feature>
<sequence>MNFEEQMNLINGNPLLQTFFLNNLLYNPQIFQYMISQMQYIPRVDLREENTKTYDDQNSDRKIQKQEKLTQNSKQLLVGIDTEQPHKGNSHSEEEESSSRVNGHWSKQEHQLYLQFVNDHEDILRSKYDKKSKKIFKLMSQCILTRTATQCRSHHQKFNPLQKSKRKGKGFVRPIPSVIIQEN</sequence>
<name>A0A8S1P2E9_PARPR</name>
<dbReference type="EMBL" id="CAJJDM010000102">
    <property type="protein sequence ID" value="CAD8095814.1"/>
    <property type="molecule type" value="Genomic_DNA"/>
</dbReference>
<dbReference type="Proteomes" id="UP000688137">
    <property type="component" value="Unassembled WGS sequence"/>
</dbReference>
<dbReference type="OMA" id="QYIPRVD"/>
<dbReference type="CDD" id="cd00167">
    <property type="entry name" value="SANT"/>
    <property type="match status" value="1"/>
</dbReference>
<evidence type="ECO:0000313" key="3">
    <source>
        <dbReference type="EMBL" id="CAD8095814.1"/>
    </source>
</evidence>
<proteinExistence type="predicted"/>
<dbReference type="SMART" id="SM00717">
    <property type="entry name" value="SANT"/>
    <property type="match status" value="1"/>
</dbReference>
<dbReference type="AlphaFoldDB" id="A0A8S1P2E9"/>
<keyword evidence="4" id="KW-1185">Reference proteome</keyword>
<accession>A0A8S1P2E9</accession>
<dbReference type="InterPro" id="IPR001005">
    <property type="entry name" value="SANT/Myb"/>
</dbReference>
<gene>
    <name evidence="3" type="ORF">PPRIM_AZ9-3.1.T0990165</name>
</gene>
<feature type="compositionally biased region" description="Basic and acidic residues" evidence="1">
    <location>
        <begin position="83"/>
        <end position="92"/>
    </location>
</feature>
<protein>
    <recommendedName>
        <fullName evidence="2">Myb-like domain-containing protein</fullName>
    </recommendedName>
</protein>
<organism evidence="3 4">
    <name type="scientific">Paramecium primaurelia</name>
    <dbReference type="NCBI Taxonomy" id="5886"/>
    <lineage>
        <taxon>Eukaryota</taxon>
        <taxon>Sar</taxon>
        <taxon>Alveolata</taxon>
        <taxon>Ciliophora</taxon>
        <taxon>Intramacronucleata</taxon>
        <taxon>Oligohymenophorea</taxon>
        <taxon>Peniculida</taxon>
        <taxon>Parameciidae</taxon>
        <taxon>Paramecium</taxon>
    </lineage>
</organism>
<reference evidence="3" key="1">
    <citation type="submission" date="2021-01" db="EMBL/GenBank/DDBJ databases">
        <authorList>
            <consortium name="Genoscope - CEA"/>
            <person name="William W."/>
        </authorList>
    </citation>
    <scope>NUCLEOTIDE SEQUENCE</scope>
</reference>
<evidence type="ECO:0000313" key="4">
    <source>
        <dbReference type="Proteomes" id="UP000688137"/>
    </source>
</evidence>
<evidence type="ECO:0000259" key="2">
    <source>
        <dbReference type="SMART" id="SM00717"/>
    </source>
</evidence>
<feature type="domain" description="Myb-like" evidence="2">
    <location>
        <begin position="101"/>
        <end position="161"/>
    </location>
</feature>
<evidence type="ECO:0000256" key="1">
    <source>
        <dbReference type="SAM" id="MobiDB-lite"/>
    </source>
</evidence>